<organism evidence="1 2">
    <name type="scientific">Toxocara canis</name>
    <name type="common">Canine roundworm</name>
    <dbReference type="NCBI Taxonomy" id="6265"/>
    <lineage>
        <taxon>Eukaryota</taxon>
        <taxon>Metazoa</taxon>
        <taxon>Ecdysozoa</taxon>
        <taxon>Nematoda</taxon>
        <taxon>Chromadorea</taxon>
        <taxon>Rhabditida</taxon>
        <taxon>Spirurina</taxon>
        <taxon>Ascaridomorpha</taxon>
        <taxon>Ascaridoidea</taxon>
        <taxon>Toxocaridae</taxon>
        <taxon>Toxocara</taxon>
    </lineage>
</organism>
<dbReference type="AlphaFoldDB" id="A0A0B2V773"/>
<evidence type="ECO:0000313" key="2">
    <source>
        <dbReference type="Proteomes" id="UP000031036"/>
    </source>
</evidence>
<reference evidence="1 2" key="1">
    <citation type="submission" date="2014-11" db="EMBL/GenBank/DDBJ databases">
        <title>Genetic blueprint of the zoonotic pathogen Toxocara canis.</title>
        <authorList>
            <person name="Zhu X.-Q."/>
            <person name="Korhonen P.K."/>
            <person name="Cai H."/>
            <person name="Young N.D."/>
            <person name="Nejsum P."/>
            <person name="von Samson-Himmelstjerna G."/>
            <person name="Boag P.R."/>
            <person name="Tan P."/>
            <person name="Li Q."/>
            <person name="Min J."/>
            <person name="Yang Y."/>
            <person name="Wang X."/>
            <person name="Fang X."/>
            <person name="Hall R.S."/>
            <person name="Hofmann A."/>
            <person name="Sternberg P.W."/>
            <person name="Jex A.R."/>
            <person name="Gasser R.B."/>
        </authorList>
    </citation>
    <scope>NUCLEOTIDE SEQUENCE [LARGE SCALE GENOMIC DNA]</scope>
    <source>
        <strain evidence="1">PN_DK_2014</strain>
    </source>
</reference>
<dbReference type="EMBL" id="JPKZ01001930">
    <property type="protein sequence ID" value="KHN79266.1"/>
    <property type="molecule type" value="Genomic_DNA"/>
</dbReference>
<gene>
    <name evidence="1" type="ORF">Tcan_11944</name>
</gene>
<name>A0A0B2V773_TOXCA</name>
<accession>A0A0B2V773</accession>
<protein>
    <submittedName>
        <fullName evidence="1">Uncharacterized protein</fullName>
    </submittedName>
</protein>
<sequence length="90" mass="10311">MFEQKHEIKAMSVGGQLVANSDRSDQSQHFGLNDAQYSQAHFNKRWGRRVMRANRNYGANESLKSALKDILRWGGVPHSPSSFMHLFFNS</sequence>
<evidence type="ECO:0000313" key="1">
    <source>
        <dbReference type="EMBL" id="KHN79266.1"/>
    </source>
</evidence>
<dbReference type="Proteomes" id="UP000031036">
    <property type="component" value="Unassembled WGS sequence"/>
</dbReference>
<proteinExistence type="predicted"/>
<comment type="caution">
    <text evidence="1">The sequence shown here is derived from an EMBL/GenBank/DDBJ whole genome shotgun (WGS) entry which is preliminary data.</text>
</comment>
<keyword evidence="2" id="KW-1185">Reference proteome</keyword>